<comment type="caution">
    <text evidence="1">The sequence shown here is derived from an EMBL/GenBank/DDBJ whole genome shotgun (WGS) entry which is preliminary data.</text>
</comment>
<evidence type="ECO:0000313" key="1">
    <source>
        <dbReference type="EMBL" id="EKV58372.1"/>
    </source>
</evidence>
<dbReference type="STRING" id="1289135.A966_00275"/>
<dbReference type="AlphaFoldDB" id="A0A2U4F229"/>
<dbReference type="GeneID" id="66486576"/>
<accession>A0A2U4F229</accession>
<sequence>MGINKTLYICDIKSNSKEIKLTKYDNLFFDLYETLTNKKKIVRDRLLELHSSKEEIEKETINYFELSKDGKYLFGSVINIGIGSAKNILIKELDKEMFSIEDILKQDLKDIAGFEKNSYYFCLDQYNKIVFTNNGNNRSLKSFQNYINNLLDVTNEYTINSRITNINEILDNTLLDEFKDITFSSKTITNQDSEINKVIKDVNKSALDNLIVIDGIDKKELG</sequence>
<dbReference type="Proteomes" id="UP000011663">
    <property type="component" value="Unassembled WGS sequence"/>
</dbReference>
<dbReference type="EMBL" id="ALNZ01000002">
    <property type="protein sequence ID" value="EKV58372.1"/>
    <property type="molecule type" value="Genomic_DNA"/>
</dbReference>
<protein>
    <submittedName>
        <fullName evidence="1">Uncharacterized protein</fullName>
    </submittedName>
</protein>
<organism evidence="1 2">
    <name type="scientific">Brachyspira hampsonii 30446</name>
    <dbReference type="NCBI Taxonomy" id="1289135"/>
    <lineage>
        <taxon>Bacteria</taxon>
        <taxon>Pseudomonadati</taxon>
        <taxon>Spirochaetota</taxon>
        <taxon>Spirochaetia</taxon>
        <taxon>Brachyspirales</taxon>
        <taxon>Brachyspiraceae</taxon>
        <taxon>Brachyspira</taxon>
    </lineage>
</organism>
<gene>
    <name evidence="1" type="ORF">A966_00275</name>
</gene>
<proteinExistence type="predicted"/>
<name>A0A2U4F229_9SPIR</name>
<dbReference type="RefSeq" id="WP_008721137.1">
    <property type="nucleotide sequence ID" value="NZ_JH994109.1"/>
</dbReference>
<reference evidence="1 2" key="1">
    <citation type="submission" date="2012-07" db="EMBL/GenBank/DDBJ databases">
        <title>Genome sequence of Brachyspira sp. 30446, isolated from a pig with mucohaemorrhagic colitis.</title>
        <authorList>
            <person name="Rubin J.E."/>
            <person name="Fernando C."/>
            <person name="Harding J.C.S."/>
            <person name="Hill J.E."/>
        </authorList>
    </citation>
    <scope>NUCLEOTIDE SEQUENCE [LARGE SCALE GENOMIC DNA]</scope>
    <source>
        <strain evidence="1 2">30446</strain>
    </source>
</reference>
<evidence type="ECO:0000313" key="2">
    <source>
        <dbReference type="Proteomes" id="UP000011663"/>
    </source>
</evidence>